<accession>A0AA41ZEX2</accession>
<dbReference type="PANTHER" id="PTHR33164:SF57">
    <property type="entry name" value="MARR-FAMILY TRANSCRIPTIONAL REGULATOR"/>
    <property type="match status" value="1"/>
</dbReference>
<evidence type="ECO:0000313" key="5">
    <source>
        <dbReference type="EMBL" id="MCX2524027.1"/>
    </source>
</evidence>
<dbReference type="SUPFAM" id="SSF46785">
    <property type="entry name" value="Winged helix' DNA-binding domain"/>
    <property type="match status" value="1"/>
</dbReference>
<keyword evidence="2" id="KW-0238">DNA-binding</keyword>
<organism evidence="5 6">
    <name type="scientific">Larsenimonas rhizosphaerae</name>
    <dbReference type="NCBI Taxonomy" id="2944682"/>
    <lineage>
        <taxon>Bacteria</taxon>
        <taxon>Pseudomonadati</taxon>
        <taxon>Pseudomonadota</taxon>
        <taxon>Gammaproteobacteria</taxon>
        <taxon>Oceanospirillales</taxon>
        <taxon>Halomonadaceae</taxon>
        <taxon>Larsenimonas</taxon>
    </lineage>
</organism>
<dbReference type="Proteomes" id="UP001165678">
    <property type="component" value="Unassembled WGS sequence"/>
</dbReference>
<dbReference type="InterPro" id="IPR036388">
    <property type="entry name" value="WH-like_DNA-bd_sf"/>
</dbReference>
<keyword evidence="1" id="KW-0805">Transcription regulation</keyword>
<dbReference type="GO" id="GO:0003700">
    <property type="term" value="F:DNA-binding transcription factor activity"/>
    <property type="evidence" value="ECO:0007669"/>
    <property type="project" value="InterPro"/>
</dbReference>
<protein>
    <submittedName>
        <fullName evidence="5">MarR family transcriptional regulator</fullName>
    </submittedName>
</protein>
<dbReference type="Gene3D" id="1.10.10.10">
    <property type="entry name" value="Winged helix-like DNA-binding domain superfamily/Winged helix DNA-binding domain"/>
    <property type="match status" value="1"/>
</dbReference>
<dbReference type="Pfam" id="PF01047">
    <property type="entry name" value="MarR"/>
    <property type="match status" value="1"/>
</dbReference>
<proteinExistence type="predicted"/>
<comment type="caution">
    <text evidence="5">The sequence shown here is derived from an EMBL/GenBank/DDBJ whole genome shotgun (WGS) entry which is preliminary data.</text>
</comment>
<evidence type="ECO:0000259" key="4">
    <source>
        <dbReference type="PROSITE" id="PS50995"/>
    </source>
</evidence>
<keyword evidence="3" id="KW-0804">Transcription</keyword>
<dbReference type="RefSeq" id="WP_265895999.1">
    <property type="nucleotide sequence ID" value="NZ_JAPIVE010000002.1"/>
</dbReference>
<dbReference type="InterPro" id="IPR036390">
    <property type="entry name" value="WH_DNA-bd_sf"/>
</dbReference>
<name>A0AA41ZEX2_9GAMM</name>
<evidence type="ECO:0000313" key="6">
    <source>
        <dbReference type="Proteomes" id="UP001165678"/>
    </source>
</evidence>
<dbReference type="EMBL" id="JAPIVE010000002">
    <property type="protein sequence ID" value="MCX2524027.1"/>
    <property type="molecule type" value="Genomic_DNA"/>
</dbReference>
<gene>
    <name evidence="5" type="ORF">OQ287_07235</name>
</gene>
<dbReference type="GO" id="GO:0006950">
    <property type="term" value="P:response to stress"/>
    <property type="evidence" value="ECO:0007669"/>
    <property type="project" value="TreeGrafter"/>
</dbReference>
<dbReference type="SMART" id="SM00347">
    <property type="entry name" value="HTH_MARR"/>
    <property type="match status" value="1"/>
</dbReference>
<evidence type="ECO:0000256" key="1">
    <source>
        <dbReference type="ARBA" id="ARBA00023015"/>
    </source>
</evidence>
<sequence>MTSDTLGDALHRLLHAYKRALRQAYNDAGLTLTVSHIRLLKGIHHQPGSTINALAERSRRDKAQITRLLHGLIAEGLIEKSPHPEDRRSQQVHPTDSGRAMIAAVQQAETVAAARMSAGLPASDIALFTRLAVTMTDNLYPVPESADE</sequence>
<dbReference type="InterPro" id="IPR039422">
    <property type="entry name" value="MarR/SlyA-like"/>
</dbReference>
<keyword evidence="6" id="KW-1185">Reference proteome</keyword>
<evidence type="ECO:0000256" key="3">
    <source>
        <dbReference type="ARBA" id="ARBA00023163"/>
    </source>
</evidence>
<reference evidence="5" key="1">
    <citation type="submission" date="2022-11" db="EMBL/GenBank/DDBJ databases">
        <title>Larsenimonas rhizosphaerae sp. nov., isolated from a tidal mudflat.</title>
        <authorList>
            <person name="Lee S.D."/>
            <person name="Kim I.S."/>
        </authorList>
    </citation>
    <scope>NUCLEOTIDE SEQUENCE</scope>
    <source>
        <strain evidence="5">GH2-1</strain>
    </source>
</reference>
<dbReference type="PROSITE" id="PS01117">
    <property type="entry name" value="HTH_MARR_1"/>
    <property type="match status" value="1"/>
</dbReference>
<dbReference type="InterPro" id="IPR000835">
    <property type="entry name" value="HTH_MarR-typ"/>
</dbReference>
<feature type="domain" description="HTH marR-type" evidence="4">
    <location>
        <begin position="7"/>
        <end position="137"/>
    </location>
</feature>
<dbReference type="GO" id="GO:0003677">
    <property type="term" value="F:DNA binding"/>
    <property type="evidence" value="ECO:0007669"/>
    <property type="project" value="UniProtKB-KW"/>
</dbReference>
<dbReference type="PANTHER" id="PTHR33164">
    <property type="entry name" value="TRANSCRIPTIONAL REGULATOR, MARR FAMILY"/>
    <property type="match status" value="1"/>
</dbReference>
<dbReference type="AlphaFoldDB" id="A0AA41ZEX2"/>
<evidence type="ECO:0000256" key="2">
    <source>
        <dbReference type="ARBA" id="ARBA00023125"/>
    </source>
</evidence>
<dbReference type="PROSITE" id="PS50995">
    <property type="entry name" value="HTH_MARR_2"/>
    <property type="match status" value="1"/>
</dbReference>
<dbReference type="InterPro" id="IPR023187">
    <property type="entry name" value="Tscrpt_reg_MarR-type_CS"/>
</dbReference>